<dbReference type="PANTHER" id="PTHR30411:SF1">
    <property type="entry name" value="CYTOPLASMIC PROTEIN"/>
    <property type="match status" value="1"/>
</dbReference>
<accession>A0A540V8G2</accession>
<dbReference type="InParanoid" id="A0A540V8G2"/>
<name>A0A540V8G2_9CHLR</name>
<feature type="region of interest" description="Disordered" evidence="1">
    <location>
        <begin position="1"/>
        <end position="29"/>
    </location>
</feature>
<dbReference type="RefSeq" id="WP_141612568.1">
    <property type="nucleotide sequence ID" value="NZ_VIGC02000057.1"/>
</dbReference>
<sequence length="183" mass="19531">MTQTSDEGHGHEAQGDGLHGSGQHHPGQEEIPPVAAVLAARGIPHRVFRHAGPVRSLEQAAAERGQRPEQVVRSILFRLEAGKYAMVLVAGPGRIDWRALRRHFGQSRLTTASGEEVLAVTGYPIGAVAPFGLRQPVTVLVDERVLAQEEVSMGSGVRGTAVILRTADLMKALGAVEVGRFQA</sequence>
<dbReference type="CDD" id="cd04332">
    <property type="entry name" value="YbaK_like"/>
    <property type="match status" value="1"/>
</dbReference>
<feature type="domain" description="YbaK/aminoacyl-tRNA synthetase-associated" evidence="2">
    <location>
        <begin position="53"/>
        <end position="171"/>
    </location>
</feature>
<feature type="compositionally biased region" description="Basic and acidic residues" evidence="1">
    <location>
        <begin position="1"/>
        <end position="14"/>
    </location>
</feature>
<dbReference type="GO" id="GO:0002161">
    <property type="term" value="F:aminoacyl-tRNA deacylase activity"/>
    <property type="evidence" value="ECO:0007669"/>
    <property type="project" value="InterPro"/>
</dbReference>
<dbReference type="PANTHER" id="PTHR30411">
    <property type="entry name" value="CYTOPLASMIC PROTEIN"/>
    <property type="match status" value="1"/>
</dbReference>
<dbReference type="InterPro" id="IPR036754">
    <property type="entry name" value="YbaK/aa-tRNA-synt-asso_dom_sf"/>
</dbReference>
<dbReference type="SUPFAM" id="SSF55826">
    <property type="entry name" value="YbaK/ProRS associated domain"/>
    <property type="match status" value="1"/>
</dbReference>
<organism evidence="3 4">
    <name type="scientific">Litorilinea aerophila</name>
    <dbReference type="NCBI Taxonomy" id="1204385"/>
    <lineage>
        <taxon>Bacteria</taxon>
        <taxon>Bacillati</taxon>
        <taxon>Chloroflexota</taxon>
        <taxon>Caldilineae</taxon>
        <taxon>Caldilineales</taxon>
        <taxon>Caldilineaceae</taxon>
        <taxon>Litorilinea</taxon>
    </lineage>
</organism>
<evidence type="ECO:0000259" key="2">
    <source>
        <dbReference type="Pfam" id="PF04073"/>
    </source>
</evidence>
<dbReference type="AlphaFoldDB" id="A0A540V8G2"/>
<dbReference type="Gene3D" id="3.90.960.10">
    <property type="entry name" value="YbaK/aminoacyl-tRNA synthetase-associated domain"/>
    <property type="match status" value="1"/>
</dbReference>
<dbReference type="Pfam" id="PF04073">
    <property type="entry name" value="tRNA_edit"/>
    <property type="match status" value="1"/>
</dbReference>
<evidence type="ECO:0000313" key="4">
    <source>
        <dbReference type="Proteomes" id="UP000317371"/>
    </source>
</evidence>
<gene>
    <name evidence="3" type="ORF">FKZ61_23220</name>
</gene>
<dbReference type="Proteomes" id="UP000317371">
    <property type="component" value="Unassembled WGS sequence"/>
</dbReference>
<dbReference type="EMBL" id="VIGC01000057">
    <property type="protein sequence ID" value="TQE93031.1"/>
    <property type="molecule type" value="Genomic_DNA"/>
</dbReference>
<comment type="caution">
    <text evidence="3">The sequence shown here is derived from an EMBL/GenBank/DDBJ whole genome shotgun (WGS) entry which is preliminary data.</text>
</comment>
<protein>
    <submittedName>
        <fullName evidence="3">YbaK/EbsC family protein</fullName>
    </submittedName>
</protein>
<dbReference type="OrthoDB" id="9798760at2"/>
<dbReference type="InterPro" id="IPR007214">
    <property type="entry name" value="YbaK/aa-tRNA-synth-assoc-dom"/>
</dbReference>
<evidence type="ECO:0000256" key="1">
    <source>
        <dbReference type="SAM" id="MobiDB-lite"/>
    </source>
</evidence>
<reference evidence="3 4" key="1">
    <citation type="submission" date="2019-06" db="EMBL/GenBank/DDBJ databases">
        <title>Genome sequence of Litorilinea aerophila BAA-2444.</title>
        <authorList>
            <person name="Maclea K.S."/>
            <person name="Maurais E.G."/>
            <person name="Iannazzi L.C."/>
        </authorList>
    </citation>
    <scope>NUCLEOTIDE SEQUENCE [LARGE SCALE GENOMIC DNA]</scope>
    <source>
        <strain evidence="3 4">ATCC BAA-2444</strain>
    </source>
</reference>
<evidence type="ECO:0000313" key="3">
    <source>
        <dbReference type="EMBL" id="TQE93031.1"/>
    </source>
</evidence>
<proteinExistence type="predicted"/>
<keyword evidence="4" id="KW-1185">Reference proteome</keyword>